<evidence type="ECO:0000313" key="3">
    <source>
        <dbReference type="Proteomes" id="UP000241769"/>
    </source>
</evidence>
<reference evidence="2 3" key="1">
    <citation type="journal article" date="2018" name="Genome Biol. Evol.">
        <title>Multiple Roots of Fruiting Body Formation in Amoebozoa.</title>
        <authorList>
            <person name="Hillmann F."/>
            <person name="Forbes G."/>
            <person name="Novohradska S."/>
            <person name="Ferling I."/>
            <person name="Riege K."/>
            <person name="Groth M."/>
            <person name="Westermann M."/>
            <person name="Marz M."/>
            <person name="Spaller T."/>
            <person name="Winckler T."/>
            <person name="Schaap P."/>
            <person name="Glockner G."/>
        </authorList>
    </citation>
    <scope>NUCLEOTIDE SEQUENCE [LARGE SCALE GENOMIC DNA]</scope>
    <source>
        <strain evidence="2 3">Jena</strain>
    </source>
</reference>
<dbReference type="PANTHER" id="PTHR33418">
    <property type="entry name" value="HELICASE-ASSOCIATED"/>
    <property type="match status" value="1"/>
</dbReference>
<protein>
    <recommendedName>
        <fullName evidence="1">Helicase-associated domain-containing protein</fullName>
    </recommendedName>
</protein>
<gene>
    <name evidence="2" type="ORF">PROFUN_12543</name>
</gene>
<sequence>MLINILRKSLPIVPQGAPFRPMSTLSRPFTRTFSSTNPLASNKIVRQTKRLPIVVADDVLVPYCGATLEVTNEKYVRLFEQMARKKFENSFDYINLSETNLPNEGEMNTTINPSNGGTVAMMLSHRKTREGCEIVTRGVEYIEFENHLMRDDNDVLFYDTLLMAGAHREPQKLENTQVTEQLYLFIKRRLGEEKYNELSESGVIPKDGKYLFFWLLANLPRKVLPLHEVKALLGYTRKHLGALRLLRRLAEIDDQVVIPPNSQSFEHSSKRNSLYNWIISQRRKYTQGTLSPSRIERLNSIDFPWLAEPGPLKPSAHDAPTKGSEDLFNLHYVKLVAYKQTHGHFDVPRLSKEEEGLVSVIKI</sequence>
<dbReference type="EMBL" id="MDYQ01000170">
    <property type="protein sequence ID" value="PRP79789.1"/>
    <property type="molecule type" value="Genomic_DNA"/>
</dbReference>
<accession>A0A2P6N768</accession>
<dbReference type="OrthoDB" id="54622at2759"/>
<proteinExistence type="predicted"/>
<dbReference type="InterPro" id="IPR005114">
    <property type="entry name" value="Helicase_assoc"/>
</dbReference>
<keyword evidence="3" id="KW-1185">Reference proteome</keyword>
<evidence type="ECO:0000259" key="1">
    <source>
        <dbReference type="Pfam" id="PF03457"/>
    </source>
</evidence>
<feature type="domain" description="Helicase-associated" evidence="1">
    <location>
        <begin position="259"/>
        <end position="303"/>
    </location>
</feature>
<dbReference type="Pfam" id="PF03457">
    <property type="entry name" value="HA"/>
    <property type="match status" value="1"/>
</dbReference>
<comment type="caution">
    <text evidence="2">The sequence shown here is derived from an EMBL/GenBank/DDBJ whole genome shotgun (WGS) entry which is preliminary data.</text>
</comment>
<dbReference type="InParanoid" id="A0A2P6N768"/>
<evidence type="ECO:0000313" key="2">
    <source>
        <dbReference type="EMBL" id="PRP79789.1"/>
    </source>
</evidence>
<dbReference type="Gene3D" id="6.10.140.530">
    <property type="match status" value="1"/>
</dbReference>
<dbReference type="PANTHER" id="PTHR33418:SF1">
    <property type="entry name" value="HELICASE-ASSOCIATED DOMAIN-CONTAINING PROTEIN"/>
    <property type="match status" value="1"/>
</dbReference>
<organism evidence="2 3">
    <name type="scientific">Planoprotostelium fungivorum</name>
    <dbReference type="NCBI Taxonomy" id="1890364"/>
    <lineage>
        <taxon>Eukaryota</taxon>
        <taxon>Amoebozoa</taxon>
        <taxon>Evosea</taxon>
        <taxon>Variosea</taxon>
        <taxon>Cavosteliida</taxon>
        <taxon>Cavosteliaceae</taxon>
        <taxon>Planoprotostelium</taxon>
    </lineage>
</organism>
<dbReference type="Proteomes" id="UP000241769">
    <property type="component" value="Unassembled WGS sequence"/>
</dbReference>
<dbReference type="AlphaFoldDB" id="A0A2P6N768"/>
<name>A0A2P6N768_9EUKA</name>